<organism evidence="2">
    <name type="scientific">Schlesneria paludicola</name>
    <dbReference type="NCBI Taxonomy" id="360056"/>
    <lineage>
        <taxon>Bacteria</taxon>
        <taxon>Pseudomonadati</taxon>
        <taxon>Planctomycetota</taxon>
        <taxon>Planctomycetia</taxon>
        <taxon>Planctomycetales</taxon>
        <taxon>Planctomycetaceae</taxon>
        <taxon>Schlesneria</taxon>
    </lineage>
</organism>
<keyword evidence="1" id="KW-0812">Transmembrane</keyword>
<name>A0A7C2P536_9PLAN</name>
<dbReference type="Pfam" id="PF11026">
    <property type="entry name" value="DUF2721"/>
    <property type="match status" value="1"/>
</dbReference>
<reference evidence="2" key="1">
    <citation type="journal article" date="2020" name="mSystems">
        <title>Genome- and Community-Level Interaction Insights into Carbon Utilization and Element Cycling Functions of Hydrothermarchaeota in Hydrothermal Sediment.</title>
        <authorList>
            <person name="Zhou Z."/>
            <person name="Liu Y."/>
            <person name="Xu W."/>
            <person name="Pan J."/>
            <person name="Luo Z.H."/>
            <person name="Li M."/>
        </authorList>
    </citation>
    <scope>NUCLEOTIDE SEQUENCE [LARGE SCALE GENOMIC DNA]</scope>
    <source>
        <strain evidence="2">SpSt-339</strain>
    </source>
</reference>
<feature type="transmembrane region" description="Helical" evidence="1">
    <location>
        <begin position="107"/>
        <end position="131"/>
    </location>
</feature>
<evidence type="ECO:0000256" key="1">
    <source>
        <dbReference type="SAM" id="Phobius"/>
    </source>
</evidence>
<keyword evidence="1" id="KW-0472">Membrane</keyword>
<gene>
    <name evidence="2" type="ORF">ENQ76_14430</name>
</gene>
<keyword evidence="1" id="KW-1133">Transmembrane helix</keyword>
<feature type="transmembrane region" description="Helical" evidence="1">
    <location>
        <begin position="81"/>
        <end position="101"/>
    </location>
</feature>
<protein>
    <submittedName>
        <fullName evidence="2">DUF2721 domain-containing protein</fullName>
    </submittedName>
</protein>
<sequence>MDPNPFAALSLIVAPAILTNASSVLVLSTANRLARAVDRARELSQQLEATSDYHSEQAQRRLHELKLSEQRTLLLLHGMRSFYIALGGFASAALVSLLGAVVAPTELAIIVLPLEVLAVGVGILAVAALVLGSVRLLQETRIAVDIVTARVSAVQSRAGS</sequence>
<feature type="transmembrane region" description="Helical" evidence="1">
    <location>
        <begin position="6"/>
        <end position="27"/>
    </location>
</feature>
<dbReference type="InterPro" id="IPR021279">
    <property type="entry name" value="DUF2721"/>
</dbReference>
<dbReference type="EMBL" id="DSOK01000395">
    <property type="protein sequence ID" value="HEN16653.1"/>
    <property type="molecule type" value="Genomic_DNA"/>
</dbReference>
<dbReference type="AlphaFoldDB" id="A0A7C2P536"/>
<evidence type="ECO:0000313" key="2">
    <source>
        <dbReference type="EMBL" id="HEN16653.1"/>
    </source>
</evidence>
<comment type="caution">
    <text evidence="2">The sequence shown here is derived from an EMBL/GenBank/DDBJ whole genome shotgun (WGS) entry which is preliminary data.</text>
</comment>
<accession>A0A7C2P536</accession>
<proteinExistence type="predicted"/>